<evidence type="ECO:0000313" key="2">
    <source>
        <dbReference type="Proteomes" id="UP000253562"/>
    </source>
</evidence>
<gene>
    <name evidence="1" type="ORF">DTL42_25140</name>
</gene>
<evidence type="ECO:0000313" key="1">
    <source>
        <dbReference type="EMBL" id="RCS40657.1"/>
    </source>
</evidence>
<proteinExistence type="predicted"/>
<organism evidence="1 2">
    <name type="scientific">Bremerella cremea</name>
    <dbReference type="NCBI Taxonomy" id="1031537"/>
    <lineage>
        <taxon>Bacteria</taxon>
        <taxon>Pseudomonadati</taxon>
        <taxon>Planctomycetota</taxon>
        <taxon>Planctomycetia</taxon>
        <taxon>Pirellulales</taxon>
        <taxon>Pirellulaceae</taxon>
        <taxon>Bremerella</taxon>
    </lineage>
</organism>
<reference evidence="1 2" key="1">
    <citation type="submission" date="2018-07" db="EMBL/GenBank/DDBJ databases">
        <title>Comparative genomes isolates from brazilian mangrove.</title>
        <authorList>
            <person name="De Araujo J.E."/>
            <person name="Taketani R.G."/>
            <person name="Silva M.C.P."/>
            <person name="Lourenco M.V."/>
            <person name="Oliveira V.M."/>
            <person name="Andreote F.D."/>
        </authorList>
    </citation>
    <scope>NUCLEOTIDE SEQUENCE [LARGE SCALE GENOMIC DNA]</scope>
    <source>
        <strain evidence="1 2">HEX PRIS-MGV</strain>
    </source>
</reference>
<dbReference type="AlphaFoldDB" id="A0A368KLZ9"/>
<protein>
    <submittedName>
        <fullName evidence="1">Uncharacterized protein</fullName>
    </submittedName>
</protein>
<accession>A0A368KLZ9</accession>
<name>A0A368KLZ9_9BACT</name>
<sequence>MVRNPFPVGSDLFQIPALPGLNQDLSTIAAIRILARLFSETETNVGDGRELTAPRQAPKLVLPIMQRPCRKQENE</sequence>
<comment type="caution">
    <text evidence="1">The sequence shown here is derived from an EMBL/GenBank/DDBJ whole genome shotgun (WGS) entry which is preliminary data.</text>
</comment>
<dbReference type="Proteomes" id="UP000253562">
    <property type="component" value="Unassembled WGS sequence"/>
</dbReference>
<dbReference type="EMBL" id="QPEX01000046">
    <property type="protein sequence ID" value="RCS40657.1"/>
    <property type="molecule type" value="Genomic_DNA"/>
</dbReference>